<feature type="domain" description="Cep192/Spd-2-like" evidence="1">
    <location>
        <begin position="86"/>
        <end position="177"/>
    </location>
</feature>
<gene>
    <name evidence="3" type="primary">LOC116306535</name>
</gene>
<dbReference type="Proteomes" id="UP000515163">
    <property type="component" value="Unplaced"/>
</dbReference>
<dbReference type="Pfam" id="PF22073">
    <property type="entry name" value="Cep192_D4"/>
    <property type="match status" value="1"/>
</dbReference>
<dbReference type="Gene3D" id="2.60.40.10">
    <property type="entry name" value="Immunoglobulins"/>
    <property type="match status" value="2"/>
</dbReference>
<organism evidence="2 3">
    <name type="scientific">Actinia tenebrosa</name>
    <name type="common">Australian red waratah sea anemone</name>
    <dbReference type="NCBI Taxonomy" id="6105"/>
    <lineage>
        <taxon>Eukaryota</taxon>
        <taxon>Metazoa</taxon>
        <taxon>Cnidaria</taxon>
        <taxon>Anthozoa</taxon>
        <taxon>Hexacorallia</taxon>
        <taxon>Actiniaria</taxon>
        <taxon>Actiniidae</taxon>
        <taxon>Actinia</taxon>
    </lineage>
</organism>
<evidence type="ECO:0000259" key="1">
    <source>
        <dbReference type="Pfam" id="PF22073"/>
    </source>
</evidence>
<dbReference type="InterPro" id="IPR013783">
    <property type="entry name" value="Ig-like_fold"/>
</dbReference>
<dbReference type="InParanoid" id="A0A6P8IYB0"/>
<accession>A0A6P8IYB0</accession>
<proteinExistence type="predicted"/>
<sequence>MSDKIPVKTFKEEDVVIGSDDYEAAHLSLLRSHQNEFTRYVIPCFIAPGRCTDPGTLSCSVHNTLYLEVHCPAVKPSIVVISDSGRNVLEFGNISLGQSQLRNVTIQNVSNETLDLSSSLLDPHGPFQMLNALRTLDPQAAHTVVLGFEPNAPKEFNEELEIRCPRNTVSIRLKGKGVTPVISLSVPDGLLDIGDAMVSDSVTSTFKISNTSELSISFKLKLDSQSPLRHGKAQVTPRYLKAFDDSAETQPHVVGPSNYNGIAVIDCVPAQGVIGAGESKEISVTFSPDHPSIHYADVMTVEINNGDQAQTIKLEGRAWPTLVYVRGFDELMPNIESLVPEREPEEEEEAKATMKNVLLTFKSCSSPEGFGVAERILDIGCIKSNLQTKKSSDFYFENPKEANEKGFTFDPMKAGVDIGVKRSVLCKWQPPAGHDPNTPVVSSTVLTIKADITTQYKILLQGFVTTMPQAPADQQPAPSKEGK</sequence>
<dbReference type="GeneID" id="116306535"/>
<protein>
    <submittedName>
        <fullName evidence="3">Cilia- and flagella-associated protein 74-like</fullName>
    </submittedName>
</protein>
<reference evidence="3" key="1">
    <citation type="submission" date="2025-08" db="UniProtKB">
        <authorList>
            <consortium name="RefSeq"/>
        </authorList>
    </citation>
    <scope>IDENTIFICATION</scope>
</reference>
<dbReference type="PANTHER" id="PTHR22538">
    <property type="entry name" value="CILIA- AND FLAGELLA-ASSOCIATED PROTEIN 74"/>
    <property type="match status" value="1"/>
</dbReference>
<dbReference type="KEGG" id="aten:116306535"/>
<dbReference type="RefSeq" id="XP_031572476.1">
    <property type="nucleotide sequence ID" value="XM_031716616.1"/>
</dbReference>
<dbReference type="OrthoDB" id="545169at2759"/>
<dbReference type="AlphaFoldDB" id="A0A6P8IYB0"/>
<keyword evidence="2" id="KW-1185">Reference proteome</keyword>
<evidence type="ECO:0000313" key="2">
    <source>
        <dbReference type="Proteomes" id="UP000515163"/>
    </source>
</evidence>
<dbReference type="PANTHER" id="PTHR22538:SF0">
    <property type="entry name" value="CILIA- AND FLAGELLA-ASSOCIATED PROTEIN 74"/>
    <property type="match status" value="1"/>
</dbReference>
<evidence type="ECO:0000313" key="3">
    <source>
        <dbReference type="RefSeq" id="XP_031572476.1"/>
    </source>
</evidence>
<name>A0A6P8IYB0_ACTTE</name>
<dbReference type="InterPro" id="IPR054090">
    <property type="entry name" value="Cep192_Spd-2-like_dom"/>
</dbReference>
<dbReference type="NCBIfam" id="NF012200">
    <property type="entry name" value="choice_anch_D"/>
    <property type="match status" value="1"/>
</dbReference>